<dbReference type="InterPro" id="IPR008948">
    <property type="entry name" value="L-Aspartase-like"/>
</dbReference>
<keyword evidence="3" id="KW-1185">Reference proteome</keyword>
<proteinExistence type="predicted"/>
<dbReference type="InterPro" id="IPR005677">
    <property type="entry name" value="Fum_hydII"/>
</dbReference>
<dbReference type="EMBL" id="JBHTIS010001382">
    <property type="protein sequence ID" value="MFD1048064.1"/>
    <property type="molecule type" value="Genomic_DNA"/>
</dbReference>
<dbReference type="InterPro" id="IPR024083">
    <property type="entry name" value="Fumarase/histidase_N"/>
</dbReference>
<name>A0ABW3MED7_9PSEU</name>
<reference evidence="3" key="1">
    <citation type="journal article" date="2019" name="Int. J. Syst. Evol. Microbiol.">
        <title>The Global Catalogue of Microorganisms (GCM) 10K type strain sequencing project: providing services to taxonomists for standard genome sequencing and annotation.</title>
        <authorList>
            <consortium name="The Broad Institute Genomics Platform"/>
            <consortium name="The Broad Institute Genome Sequencing Center for Infectious Disease"/>
            <person name="Wu L."/>
            <person name="Ma J."/>
        </authorList>
    </citation>
    <scope>NUCLEOTIDE SEQUENCE [LARGE SCALE GENOMIC DNA]</scope>
    <source>
        <strain evidence="3">JCM 31486</strain>
    </source>
</reference>
<protein>
    <submittedName>
        <fullName evidence="2">Aspartate ammonia-lyase</fullName>
        <ecNumber evidence="2">4.3.1.1</ecNumber>
    </submittedName>
</protein>
<organism evidence="2 3">
    <name type="scientific">Kibdelosporangium lantanae</name>
    <dbReference type="NCBI Taxonomy" id="1497396"/>
    <lineage>
        <taxon>Bacteria</taxon>
        <taxon>Bacillati</taxon>
        <taxon>Actinomycetota</taxon>
        <taxon>Actinomycetes</taxon>
        <taxon>Pseudonocardiales</taxon>
        <taxon>Pseudonocardiaceae</taxon>
        <taxon>Kibdelosporangium</taxon>
    </lineage>
</organism>
<accession>A0ABW3MED7</accession>
<sequence>MAESEYRVEHDTMGEVRVPVDALWRAQTQRAVENFPISGRGLERAQIRALGLLKAAAARVNERLGVLPRDL</sequence>
<evidence type="ECO:0000313" key="3">
    <source>
        <dbReference type="Proteomes" id="UP001597045"/>
    </source>
</evidence>
<dbReference type="Proteomes" id="UP001597045">
    <property type="component" value="Unassembled WGS sequence"/>
</dbReference>
<dbReference type="Gene3D" id="1.10.275.10">
    <property type="entry name" value="Fumarase/aspartase (N-terminal domain)"/>
    <property type="match status" value="1"/>
</dbReference>
<evidence type="ECO:0000256" key="1">
    <source>
        <dbReference type="ARBA" id="ARBA00023239"/>
    </source>
</evidence>
<feature type="non-terminal residue" evidence="2">
    <location>
        <position position="71"/>
    </location>
</feature>
<dbReference type="GO" id="GO:0008797">
    <property type="term" value="F:aspartate ammonia-lyase activity"/>
    <property type="evidence" value="ECO:0007669"/>
    <property type="project" value="UniProtKB-EC"/>
</dbReference>
<comment type="caution">
    <text evidence="2">The sequence shown here is derived from an EMBL/GenBank/DDBJ whole genome shotgun (WGS) entry which is preliminary data.</text>
</comment>
<dbReference type="PANTHER" id="PTHR11444">
    <property type="entry name" value="ASPARTATEAMMONIA/ARGININOSUCCINATE/ADENYLOSUCCINATE LYASE"/>
    <property type="match status" value="1"/>
</dbReference>
<gene>
    <name evidence="2" type="primary">aspA</name>
    <name evidence="2" type="ORF">ACFQ1S_22255</name>
</gene>
<dbReference type="SUPFAM" id="SSF48557">
    <property type="entry name" value="L-aspartase-like"/>
    <property type="match status" value="1"/>
</dbReference>
<dbReference type="EC" id="4.3.1.1" evidence="2"/>
<evidence type="ECO:0000313" key="2">
    <source>
        <dbReference type="EMBL" id="MFD1048064.1"/>
    </source>
</evidence>
<keyword evidence="1 2" id="KW-0456">Lyase</keyword>
<dbReference type="PANTHER" id="PTHR11444:SF22">
    <property type="entry name" value="FUMARATE HYDRATASE CLASS II"/>
    <property type="match status" value="1"/>
</dbReference>